<dbReference type="EMBL" id="BSPW01000023">
    <property type="protein sequence ID" value="GLT17501.1"/>
    <property type="molecule type" value="Genomic_DNA"/>
</dbReference>
<comment type="caution">
    <text evidence="3">The sequence shown here is derived from an EMBL/GenBank/DDBJ whole genome shotgun (WGS) entry which is preliminary data.</text>
</comment>
<keyword evidence="4" id="KW-1185">Reference proteome</keyword>
<organism evidence="3 4">
    <name type="scientific">Vibrio zhanjiangensis</name>
    <dbReference type="NCBI Taxonomy" id="1046128"/>
    <lineage>
        <taxon>Bacteria</taxon>
        <taxon>Pseudomonadati</taxon>
        <taxon>Pseudomonadota</taxon>
        <taxon>Gammaproteobacteria</taxon>
        <taxon>Vibrionales</taxon>
        <taxon>Vibrionaceae</taxon>
        <taxon>Vibrio</taxon>
    </lineage>
</organism>
<reference evidence="4" key="1">
    <citation type="journal article" date="2019" name="Int. J. Syst. Evol. Microbiol.">
        <title>The Global Catalogue of Microorganisms (GCM) 10K type strain sequencing project: providing services to taxonomists for standard genome sequencing and annotation.</title>
        <authorList>
            <consortium name="The Broad Institute Genomics Platform"/>
            <consortium name="The Broad Institute Genome Sequencing Center for Infectious Disease"/>
            <person name="Wu L."/>
            <person name="Ma J."/>
        </authorList>
    </citation>
    <scope>NUCLEOTIDE SEQUENCE [LARGE SCALE GENOMIC DNA]</scope>
    <source>
        <strain evidence="4">NBRC 108723</strain>
    </source>
</reference>
<comment type="similarity">
    <text evidence="1">Belongs to the amidinotransferase family.</text>
</comment>
<dbReference type="InterPro" id="IPR033195">
    <property type="entry name" value="AmidinoTrfase"/>
</dbReference>
<evidence type="ECO:0000256" key="1">
    <source>
        <dbReference type="ARBA" id="ARBA00006943"/>
    </source>
</evidence>
<keyword evidence="2" id="KW-0808">Transferase</keyword>
<evidence type="ECO:0000313" key="4">
    <source>
        <dbReference type="Proteomes" id="UP001157138"/>
    </source>
</evidence>
<dbReference type="PANTHER" id="PTHR10488:SF1">
    <property type="entry name" value="GLYCINE AMIDINOTRANSFERASE, MITOCHONDRIAL"/>
    <property type="match status" value="1"/>
</dbReference>
<evidence type="ECO:0000313" key="3">
    <source>
        <dbReference type="EMBL" id="GLT17501.1"/>
    </source>
</evidence>
<dbReference type="PANTHER" id="PTHR10488">
    <property type="entry name" value="GLYCINE AMIDINOTRANSFERASE, MITOCHONDRIAL"/>
    <property type="match status" value="1"/>
</dbReference>
<dbReference type="Gene3D" id="3.75.10.10">
    <property type="entry name" value="L-arginine/glycine Amidinotransferase, Chain A"/>
    <property type="match status" value="1"/>
</dbReference>
<protein>
    <submittedName>
        <fullName evidence="3">Amidinotransferase</fullName>
    </submittedName>
</protein>
<dbReference type="SUPFAM" id="SSF55909">
    <property type="entry name" value="Pentein"/>
    <property type="match status" value="1"/>
</dbReference>
<evidence type="ECO:0000256" key="2">
    <source>
        <dbReference type="ARBA" id="ARBA00022679"/>
    </source>
</evidence>
<name>A0ABQ6EXQ3_9VIBR</name>
<dbReference type="RefSeq" id="WP_284191414.1">
    <property type="nucleotide sequence ID" value="NZ_BSPW01000023.1"/>
</dbReference>
<accession>A0ABQ6EXQ3</accession>
<gene>
    <name evidence="3" type="ORF">GCM10007938_12780</name>
</gene>
<sequence>MSIFTGSHNEWDQLEEVIVGSALHANKPTLNVDQVAIEYRDNQSVTAEQLGQYSQKVIEETEEDLALFVENLQQLGIKVRRPEDIDQTKEFSTGDWSTTGFYNYCPRDSLLVVGDKIIETPMTMRCRFLEQFSYKNLMLEYFEQGANWLSAPKPRLLDNSYNLDSEGLALNNIEPVFDAANILRAGEDLFYLISDTGNEKGAKWLQTVLGDQYRVHLCRDLYDGIHIDSTMALLRPGLMLLNPARVNENNLPEKLRSWDKIWCPDLVDTGYEGYQPLSSTWVGMNIFMLSPTLAVVDSRQETLIKELEKNNIEVLQLQLRHARTLGGGFHCVTLDVKRKSKLENYF</sequence>
<dbReference type="Proteomes" id="UP001157138">
    <property type="component" value="Unassembled WGS sequence"/>
</dbReference>
<proteinExistence type="inferred from homology"/>